<evidence type="ECO:0008006" key="3">
    <source>
        <dbReference type="Google" id="ProtNLM"/>
    </source>
</evidence>
<proteinExistence type="predicted"/>
<evidence type="ECO:0000313" key="2">
    <source>
        <dbReference type="Proteomes" id="UP001162031"/>
    </source>
</evidence>
<dbReference type="EMBL" id="CANTFL010000971">
    <property type="protein sequence ID" value="CAI5728977.1"/>
    <property type="molecule type" value="Genomic_DNA"/>
</dbReference>
<evidence type="ECO:0000313" key="1">
    <source>
        <dbReference type="EMBL" id="CAI5728977.1"/>
    </source>
</evidence>
<dbReference type="SUPFAM" id="SSF48452">
    <property type="entry name" value="TPR-like"/>
    <property type="match status" value="1"/>
</dbReference>
<comment type="caution">
    <text evidence="1">The sequence shown here is derived from an EMBL/GenBank/DDBJ whole genome shotgun (WGS) entry which is preliminary data.</text>
</comment>
<dbReference type="InterPro" id="IPR011990">
    <property type="entry name" value="TPR-like_helical_dom_sf"/>
</dbReference>
<name>A0AAV0TWZ8_HYABA</name>
<dbReference type="InterPro" id="IPR052658">
    <property type="entry name" value="TPR-containing"/>
</dbReference>
<dbReference type="PANTHER" id="PTHR15544">
    <property type="entry name" value="OSMOSIS RESPONSIVE FACTOR"/>
    <property type="match status" value="1"/>
</dbReference>
<reference evidence="1" key="1">
    <citation type="submission" date="2022-12" db="EMBL/GenBank/DDBJ databases">
        <authorList>
            <person name="Webb A."/>
        </authorList>
    </citation>
    <scope>NUCLEOTIDE SEQUENCE</scope>
    <source>
        <strain evidence="1">Hp1</strain>
    </source>
</reference>
<dbReference type="Proteomes" id="UP001162031">
    <property type="component" value="Unassembled WGS sequence"/>
</dbReference>
<accession>A0AAV0TWZ8</accession>
<protein>
    <recommendedName>
        <fullName evidence="3">Tetratricopeptide repeat protein 33</fullName>
    </recommendedName>
</protein>
<gene>
    <name evidence="1" type="ORF">HBR001_LOCUS4454</name>
</gene>
<dbReference type="AlphaFoldDB" id="A0AAV0TWZ8"/>
<dbReference type="PANTHER" id="PTHR15544:SF0">
    <property type="entry name" value="TETRATRICOPEPTIDE REPEAT PROTEIN 33"/>
    <property type="match status" value="1"/>
</dbReference>
<sequence length="241" mass="26941">MPSDLAIVMPPVRFAWKSSRKRRRWQCDGGPEGAAAVVVCSGAFQSEEDAELQVENMDSAARAKRRPVELLEDSRTKVERLKDEGNRLADAGRFRAAMSRWHEALGVDASNAVLYELLAQASMAVYEDFQAVMYARRATDLAPAWSDGFLTLARCHLNFGELTLARDALQQAVALNAGAWTDEMAADRQEIEKQLARQDRALRKRDEEAAREVELDKLQVISCFKHLTLRAKTGCSLEGRT</sequence>
<dbReference type="Gene3D" id="1.25.40.10">
    <property type="entry name" value="Tetratricopeptide repeat domain"/>
    <property type="match status" value="1"/>
</dbReference>
<keyword evidence="2" id="KW-1185">Reference proteome</keyword>
<organism evidence="1 2">
    <name type="scientific">Hyaloperonospora brassicae</name>
    <name type="common">Brassica downy mildew</name>
    <name type="synonym">Peronospora brassicae</name>
    <dbReference type="NCBI Taxonomy" id="162125"/>
    <lineage>
        <taxon>Eukaryota</taxon>
        <taxon>Sar</taxon>
        <taxon>Stramenopiles</taxon>
        <taxon>Oomycota</taxon>
        <taxon>Peronosporomycetes</taxon>
        <taxon>Peronosporales</taxon>
        <taxon>Peronosporaceae</taxon>
        <taxon>Hyaloperonospora</taxon>
    </lineage>
</organism>